<comment type="similarity">
    <text evidence="1">Belongs to the CWF19 family.</text>
</comment>
<accession>A0A9N8LPM4</accession>
<dbReference type="InterPro" id="IPR006767">
    <property type="entry name" value="Cwf19-like_C_dom-2"/>
</dbReference>
<dbReference type="PANTHER" id="PTHR12072:SF5">
    <property type="entry name" value="CWF19-LIKE PROTEIN 2"/>
    <property type="match status" value="1"/>
</dbReference>
<feature type="compositionally biased region" description="Gly residues" evidence="2">
    <location>
        <begin position="197"/>
        <end position="215"/>
    </location>
</feature>
<feature type="domain" description="Cwf19-like protein C-terminal" evidence="3">
    <location>
        <begin position="476"/>
        <end position="593"/>
    </location>
</feature>
<feature type="region of interest" description="Disordered" evidence="2">
    <location>
        <begin position="181"/>
        <end position="263"/>
    </location>
</feature>
<feature type="domain" description="Cwf19-like C-terminal" evidence="4">
    <location>
        <begin position="345"/>
        <end position="467"/>
    </location>
</feature>
<evidence type="ECO:0000259" key="4">
    <source>
        <dbReference type="Pfam" id="PF04677"/>
    </source>
</evidence>
<evidence type="ECO:0000313" key="5">
    <source>
        <dbReference type="EMBL" id="CAD6931832.1"/>
    </source>
</evidence>
<sequence>MSKEAGDQADANKLRSVADAILSGVGIDERGRPGSSSSSSIASGSDNMSAAVRAPANRALFLKPGSQPPTPGGSGSGSATATIPAKPEGLVARRSTAFQQSGYDSSNNSKPSTPIPQVFTPQDRTSQPPQSAAATPPQPQAPSLDSSALNKLEAKVMKAELAGASNATGLRAKLEAARARARRGGDAEPGFFDVDPRGGGLVPVEGGGSGSGSGRGTEVRMRPTLDGHGRLYDVGHGRKEDVGDLPGNRKKKRKVETHDPKTGERIRYEDEDEEGPTLAELVRQEKFTGGSADQKNMDAAFADQIARDGGYKNDVDYMDERADRLARKSMKTDAIKRQFAIGDFARTKRALDSCDYCWQDEGARPPRATVISSGTRSFLALPKYESLVDGHCFIVPMQHYVSSLEADDDCWEEIKNFMKCLIQMTAAKQEGIIFCETVTSIRAQRHTYIEAIPVPMDLFQQIPGVFKQSILTSEEEWSQNRKLIEFKDRGFRRTMVPQLPYFAVQWDYKGFQGYGKVIEGVDANQGEKGGEEFALEETGTSGGDFPHYFAAEIIGTLLDLEPRRWRKPRRLHTDQATERIQGFKKRWQPFDWTRMLDEEDGKAQAQAESSRSTTAAR</sequence>
<evidence type="ECO:0000313" key="6">
    <source>
        <dbReference type="Proteomes" id="UP000836404"/>
    </source>
</evidence>
<evidence type="ECO:0000256" key="1">
    <source>
        <dbReference type="ARBA" id="ARBA00006795"/>
    </source>
</evidence>
<dbReference type="InterPro" id="IPR036265">
    <property type="entry name" value="HIT-like_sf"/>
</dbReference>
<feature type="compositionally biased region" description="Low complexity" evidence="2">
    <location>
        <begin position="125"/>
        <end position="135"/>
    </location>
</feature>
<evidence type="ECO:0000259" key="3">
    <source>
        <dbReference type="Pfam" id="PF04676"/>
    </source>
</evidence>
<evidence type="ECO:0008006" key="7">
    <source>
        <dbReference type="Google" id="ProtNLM"/>
    </source>
</evidence>
<name>A0A9N8LPM4_9BASI</name>
<dbReference type="Proteomes" id="UP000836404">
    <property type="component" value="Unassembled WGS sequence"/>
</dbReference>
<dbReference type="PANTHER" id="PTHR12072">
    <property type="entry name" value="CWF19, CELL CYCLE CONTROL PROTEIN"/>
    <property type="match status" value="1"/>
</dbReference>
<feature type="compositionally biased region" description="Low complexity" evidence="2">
    <location>
        <begin position="35"/>
        <end position="49"/>
    </location>
</feature>
<dbReference type="OrthoDB" id="1109245at2759"/>
<keyword evidence="6" id="KW-1185">Reference proteome</keyword>
<feature type="region of interest" description="Disordered" evidence="2">
    <location>
        <begin position="597"/>
        <end position="617"/>
    </location>
</feature>
<feature type="compositionally biased region" description="Polar residues" evidence="2">
    <location>
        <begin position="606"/>
        <end position="617"/>
    </location>
</feature>
<organism evidence="5 6">
    <name type="scientific">Tilletia laevis</name>
    <dbReference type="NCBI Taxonomy" id="157183"/>
    <lineage>
        <taxon>Eukaryota</taxon>
        <taxon>Fungi</taxon>
        <taxon>Dikarya</taxon>
        <taxon>Basidiomycota</taxon>
        <taxon>Ustilaginomycotina</taxon>
        <taxon>Exobasidiomycetes</taxon>
        <taxon>Tilletiales</taxon>
        <taxon>Tilletiaceae</taxon>
        <taxon>Tilletia</taxon>
    </lineage>
</organism>
<feature type="compositionally biased region" description="Polar residues" evidence="2">
    <location>
        <begin position="96"/>
        <end position="112"/>
    </location>
</feature>
<feature type="compositionally biased region" description="Basic and acidic residues" evidence="2">
    <location>
        <begin position="217"/>
        <end position="242"/>
    </location>
</feature>
<dbReference type="Pfam" id="PF04677">
    <property type="entry name" value="CwfJ_C_1"/>
    <property type="match status" value="1"/>
</dbReference>
<comment type="caution">
    <text evidence="5">The sequence shown here is derived from an EMBL/GenBank/DDBJ whole genome shotgun (WGS) entry which is preliminary data.</text>
</comment>
<dbReference type="GO" id="GO:0071014">
    <property type="term" value="C:post-mRNA release spliceosomal complex"/>
    <property type="evidence" value="ECO:0007669"/>
    <property type="project" value="TreeGrafter"/>
</dbReference>
<protein>
    <recommendedName>
        <fullName evidence="7">Cwf19-like C-terminal domain-containing protein</fullName>
    </recommendedName>
</protein>
<proteinExistence type="inferred from homology"/>
<evidence type="ECO:0000256" key="2">
    <source>
        <dbReference type="SAM" id="MobiDB-lite"/>
    </source>
</evidence>
<gene>
    <name evidence="5" type="ORF">JKILLFL_G5551</name>
</gene>
<dbReference type="SUPFAM" id="SSF54197">
    <property type="entry name" value="HIT-like"/>
    <property type="match status" value="1"/>
</dbReference>
<dbReference type="EMBL" id="CAJHJF010002959">
    <property type="protein sequence ID" value="CAD6931832.1"/>
    <property type="molecule type" value="Genomic_DNA"/>
</dbReference>
<dbReference type="InterPro" id="IPR040194">
    <property type="entry name" value="Cwf19-like"/>
</dbReference>
<dbReference type="GO" id="GO:0000398">
    <property type="term" value="P:mRNA splicing, via spliceosome"/>
    <property type="evidence" value="ECO:0007669"/>
    <property type="project" value="TreeGrafter"/>
</dbReference>
<dbReference type="AlphaFoldDB" id="A0A9N8LPM4"/>
<dbReference type="Pfam" id="PF04676">
    <property type="entry name" value="CwfJ_C_2"/>
    <property type="match status" value="1"/>
</dbReference>
<feature type="region of interest" description="Disordered" evidence="2">
    <location>
        <begin position="23"/>
        <end position="150"/>
    </location>
</feature>
<reference evidence="5 6" key="1">
    <citation type="submission" date="2020-10" db="EMBL/GenBank/DDBJ databases">
        <authorList>
            <person name="Sedaghatjoo S."/>
        </authorList>
    </citation>
    <scope>NUCLEOTIDE SEQUENCE [LARGE SCALE GENOMIC DNA]</scope>
    <source>
        <strain evidence="5 6">LLFL</strain>
    </source>
</reference>
<dbReference type="InterPro" id="IPR006768">
    <property type="entry name" value="Cwf19-like_C_dom-1"/>
</dbReference>